<dbReference type="Gene3D" id="2.40.10.120">
    <property type="match status" value="1"/>
</dbReference>
<dbReference type="GO" id="GO:0004252">
    <property type="term" value="F:serine-type endopeptidase activity"/>
    <property type="evidence" value="ECO:0007669"/>
    <property type="project" value="InterPro"/>
</dbReference>
<dbReference type="InterPro" id="IPR009003">
    <property type="entry name" value="Peptidase_S1_PA"/>
</dbReference>
<dbReference type="SUPFAM" id="SSF50494">
    <property type="entry name" value="Trypsin-like serine proteases"/>
    <property type="match status" value="1"/>
</dbReference>
<dbReference type="Proteomes" id="UP000023268">
    <property type="component" value="Unassembled WGS sequence"/>
</dbReference>
<comment type="caution">
    <text evidence="1">The sequence shown here is derived from an EMBL/GenBank/DDBJ whole genome shotgun (WGS) entry which is preliminary data.</text>
</comment>
<dbReference type="EMBL" id="JEMG01000001">
    <property type="protein sequence ID" value="EYC51421.1"/>
    <property type="molecule type" value="Genomic_DNA"/>
</dbReference>
<dbReference type="Pfam" id="PF13365">
    <property type="entry name" value="Trypsin_2"/>
    <property type="match status" value="1"/>
</dbReference>
<gene>
    <name evidence="1" type="ORF">AZ34_10210</name>
</gene>
<dbReference type="RefSeq" id="WP_081767165.1">
    <property type="nucleotide sequence ID" value="NZ_JEMG01000001.1"/>
</dbReference>
<name>A0A016XHU8_9BURK</name>
<proteinExistence type="predicted"/>
<dbReference type="STRING" id="1458275.AZ34_10210"/>
<dbReference type="AlphaFoldDB" id="A0A016XHU8"/>
<accession>A0A016XHU8</accession>
<reference evidence="1 2" key="1">
    <citation type="submission" date="2014-02" db="EMBL/GenBank/DDBJ databases">
        <title>Draft Genome of Hylemonella gracilis isolated from the Niagara River.</title>
        <authorList>
            <person name="Pawlowski D.R."/>
            <person name="Koudelka G.B."/>
        </authorList>
    </citation>
    <scope>NUCLEOTIDE SEQUENCE [LARGE SCALE GENOMIC DNA]</scope>
    <source>
        <strain evidence="1 2">Niagara R</strain>
    </source>
</reference>
<dbReference type="InterPro" id="IPR001940">
    <property type="entry name" value="Peptidase_S1C"/>
</dbReference>
<dbReference type="PRINTS" id="PR00834">
    <property type="entry name" value="PROTEASES2C"/>
</dbReference>
<sequence length="337" mass="36896">MKNLQEATERICELKGSLVALDALLPALLETLPPTAHAALTRSFEAHAEAARTVMLNTTMSDHVMAAFERDVVRTRAVLAGTLSPQRVPDSRHAVEAVLLATTHIRTFRGSHLSTGASGFFFCRDERLFLVTNRHVFLDEPSVHLPDRIEIELHTDDSDLRQYATFSIPLYGNGLALWRETTDTAGPVDVAVIELQADRLPAGAVLQAFDTAHLACEEEDVAIGDALMVIGFPLGFHDTVHHLAVARSASIASAYGVRFQQQGYFLTDARTHRGSSGAPVLRRRSGQGGSSSLATWQLLGVHSTRMDMRTRDQVQDESLGLNCAWYADVLMVLTEPT</sequence>
<dbReference type="OrthoDB" id="7191282at2"/>
<dbReference type="GO" id="GO:0006508">
    <property type="term" value="P:proteolysis"/>
    <property type="evidence" value="ECO:0007669"/>
    <property type="project" value="InterPro"/>
</dbReference>
<dbReference type="eggNOG" id="COG0265">
    <property type="taxonomic scope" value="Bacteria"/>
</dbReference>
<evidence type="ECO:0000313" key="2">
    <source>
        <dbReference type="Proteomes" id="UP000023268"/>
    </source>
</evidence>
<organism evidence="1 2">
    <name type="scientific">Hylemonella gracilis str. Niagara R</name>
    <dbReference type="NCBI Taxonomy" id="1458275"/>
    <lineage>
        <taxon>Bacteria</taxon>
        <taxon>Pseudomonadati</taxon>
        <taxon>Pseudomonadota</taxon>
        <taxon>Betaproteobacteria</taxon>
        <taxon>Burkholderiales</taxon>
        <taxon>Comamonadaceae</taxon>
        <taxon>Hylemonella</taxon>
    </lineage>
</organism>
<protein>
    <recommendedName>
        <fullName evidence="3">Serine protease</fullName>
    </recommendedName>
</protein>
<evidence type="ECO:0008006" key="3">
    <source>
        <dbReference type="Google" id="ProtNLM"/>
    </source>
</evidence>
<evidence type="ECO:0000313" key="1">
    <source>
        <dbReference type="EMBL" id="EYC51421.1"/>
    </source>
</evidence>